<organism evidence="2 3">
    <name type="scientific">Bibersteinia trehalosi Y31</name>
    <dbReference type="NCBI Taxonomy" id="1261658"/>
    <lineage>
        <taxon>Bacteria</taxon>
        <taxon>Pseudomonadati</taxon>
        <taxon>Pseudomonadota</taxon>
        <taxon>Gammaproteobacteria</taxon>
        <taxon>Pasteurellales</taxon>
        <taxon>Pasteurellaceae</taxon>
        <taxon>Bibersteinia</taxon>
    </lineage>
</organism>
<dbReference type="Pfam" id="PF05656">
    <property type="entry name" value="DUF805"/>
    <property type="match status" value="1"/>
</dbReference>
<protein>
    <recommendedName>
        <fullName evidence="4">DUF805 domain-containing protein</fullName>
    </recommendedName>
</protein>
<name>A0A179D0I3_BIBTR</name>
<feature type="transmembrane region" description="Helical" evidence="1">
    <location>
        <begin position="98"/>
        <end position="119"/>
    </location>
</feature>
<dbReference type="GO" id="GO:0005886">
    <property type="term" value="C:plasma membrane"/>
    <property type="evidence" value="ECO:0007669"/>
    <property type="project" value="TreeGrafter"/>
</dbReference>
<feature type="transmembrane region" description="Helical" evidence="1">
    <location>
        <begin position="75"/>
        <end position="92"/>
    </location>
</feature>
<evidence type="ECO:0000313" key="3">
    <source>
        <dbReference type="Proteomes" id="UP000078358"/>
    </source>
</evidence>
<keyword evidence="1" id="KW-0472">Membrane</keyword>
<evidence type="ECO:0008006" key="4">
    <source>
        <dbReference type="Google" id="ProtNLM"/>
    </source>
</evidence>
<dbReference type="Proteomes" id="UP000078358">
    <property type="component" value="Unassembled WGS sequence"/>
</dbReference>
<dbReference type="AlphaFoldDB" id="A0A179D0I3"/>
<keyword evidence="1" id="KW-0812">Transmembrane</keyword>
<accession>A0A179D0I3</accession>
<dbReference type="PATRIC" id="fig|1261658.3.peg.716"/>
<proteinExistence type="predicted"/>
<feature type="transmembrane region" description="Helical" evidence="1">
    <location>
        <begin position="45"/>
        <end position="63"/>
    </location>
</feature>
<dbReference type="PANTHER" id="PTHR34980:SF1">
    <property type="entry name" value="INNER MEMBRANE PROTEIN"/>
    <property type="match status" value="1"/>
</dbReference>
<evidence type="ECO:0000256" key="1">
    <source>
        <dbReference type="SAM" id="Phobius"/>
    </source>
</evidence>
<dbReference type="EMBL" id="JACI01000001">
    <property type="protein sequence ID" value="OAQ15612.1"/>
    <property type="molecule type" value="Genomic_DNA"/>
</dbReference>
<gene>
    <name evidence="2" type="ORF">F480_03530</name>
</gene>
<keyword evidence="1" id="KW-1133">Transmembrane helix</keyword>
<dbReference type="RefSeq" id="WP_064318226.1">
    <property type="nucleotide sequence ID" value="NZ_JACI01000001.1"/>
</dbReference>
<evidence type="ECO:0000313" key="2">
    <source>
        <dbReference type="EMBL" id="OAQ15612.1"/>
    </source>
</evidence>
<feature type="transmembrane region" description="Helical" evidence="1">
    <location>
        <begin position="20"/>
        <end position="39"/>
    </location>
</feature>
<dbReference type="PANTHER" id="PTHR34980">
    <property type="entry name" value="INNER MEMBRANE PROTEIN-RELATED-RELATED"/>
    <property type="match status" value="1"/>
</dbReference>
<reference evidence="2 3" key="1">
    <citation type="submission" date="2014-01" db="EMBL/GenBank/DDBJ databases">
        <authorList>
            <person name="Zuccon D."/>
        </authorList>
    </citation>
    <scope>NUCLEOTIDE SEQUENCE [LARGE SCALE GENOMIC DNA]</scope>
    <source>
        <strain evidence="2 3">Y31</strain>
    </source>
</reference>
<comment type="caution">
    <text evidence="2">The sequence shown here is derived from an EMBL/GenBank/DDBJ whole genome shotgun (WGS) entry which is preliminary data.</text>
</comment>
<dbReference type="InterPro" id="IPR008523">
    <property type="entry name" value="DUF805"/>
</dbReference>
<sequence>MNIFRLLFSFNGRLNRQGFWIGFGINFLLLFFWANFWKMPSASDALSLLPLLFVGYSLAAVVTKRLHDRNRSAKALFMVLVPVFCYGISLSAQGIMQFLLGVVMPVFIGTILFIEWGVFKSFPEENQYGKQGLSLKWK</sequence>